<dbReference type="NCBIfam" id="NF005702">
    <property type="entry name" value="PRK07514.1"/>
    <property type="match status" value="1"/>
</dbReference>
<dbReference type="InterPro" id="IPR020845">
    <property type="entry name" value="AMP-binding_CS"/>
</dbReference>
<dbReference type="AlphaFoldDB" id="A0A0N5A989"/>
<evidence type="ECO:0000256" key="1">
    <source>
        <dbReference type="ARBA" id="ARBA00006432"/>
    </source>
</evidence>
<dbReference type="CDD" id="cd05941">
    <property type="entry name" value="MCS"/>
    <property type="match status" value="1"/>
</dbReference>
<dbReference type="Pfam" id="PF00501">
    <property type="entry name" value="AMP-binding"/>
    <property type="match status" value="1"/>
</dbReference>
<keyword evidence="4" id="KW-1185">Reference proteome</keyword>
<evidence type="ECO:0000313" key="5">
    <source>
        <dbReference type="WBParaSite" id="SMUV_0000065901-mRNA-1"/>
    </source>
</evidence>
<dbReference type="Gene3D" id="3.40.50.12780">
    <property type="entry name" value="N-terminal domain of ligase-like"/>
    <property type="match status" value="1"/>
</dbReference>
<dbReference type="Pfam" id="PF13193">
    <property type="entry name" value="AMP-binding_C"/>
    <property type="match status" value="1"/>
</dbReference>
<evidence type="ECO:0000259" key="2">
    <source>
        <dbReference type="Pfam" id="PF00501"/>
    </source>
</evidence>
<name>A0A0N5A989_9BILA</name>
<evidence type="ECO:0000313" key="4">
    <source>
        <dbReference type="Proteomes" id="UP000046393"/>
    </source>
</evidence>
<feature type="domain" description="AMP-binding enzyme C-terminal" evidence="3">
    <location>
        <begin position="425"/>
        <end position="504"/>
    </location>
</feature>
<dbReference type="Gene3D" id="3.30.300.30">
    <property type="match status" value="1"/>
</dbReference>
<dbReference type="InterPro" id="IPR045851">
    <property type="entry name" value="AMP-bd_C_sf"/>
</dbReference>
<proteinExistence type="inferred from homology"/>
<dbReference type="PANTHER" id="PTHR43201">
    <property type="entry name" value="ACYL-COA SYNTHETASE"/>
    <property type="match status" value="1"/>
</dbReference>
<comment type="similarity">
    <text evidence="1">Belongs to the ATP-dependent AMP-binding enzyme family.</text>
</comment>
<feature type="domain" description="AMP-dependent synthetase/ligase" evidence="2">
    <location>
        <begin position="42"/>
        <end position="356"/>
    </location>
</feature>
<dbReference type="Proteomes" id="UP000046393">
    <property type="component" value="Unplaced"/>
</dbReference>
<dbReference type="WBParaSite" id="SMUV_0000065901-mRNA-1">
    <property type="protein sequence ID" value="SMUV_0000065901-mRNA-1"/>
    <property type="gene ID" value="SMUV_0000065901"/>
</dbReference>
<dbReference type="STRING" id="451379.A0A0N5A989"/>
<dbReference type="PROSITE" id="PS00455">
    <property type="entry name" value="AMP_BINDING"/>
    <property type="match status" value="1"/>
</dbReference>
<evidence type="ECO:0000259" key="3">
    <source>
        <dbReference type="Pfam" id="PF13193"/>
    </source>
</evidence>
<dbReference type="GO" id="GO:0006631">
    <property type="term" value="P:fatty acid metabolic process"/>
    <property type="evidence" value="ECO:0007669"/>
    <property type="project" value="TreeGrafter"/>
</dbReference>
<dbReference type="GO" id="GO:0031956">
    <property type="term" value="F:medium-chain fatty acid-CoA ligase activity"/>
    <property type="evidence" value="ECO:0007669"/>
    <property type="project" value="TreeGrafter"/>
</dbReference>
<dbReference type="InterPro" id="IPR000873">
    <property type="entry name" value="AMP-dep_synth/lig_dom"/>
</dbReference>
<organism evidence="4 5">
    <name type="scientific">Syphacia muris</name>
    <dbReference type="NCBI Taxonomy" id="451379"/>
    <lineage>
        <taxon>Eukaryota</taxon>
        <taxon>Metazoa</taxon>
        <taxon>Ecdysozoa</taxon>
        <taxon>Nematoda</taxon>
        <taxon>Chromadorea</taxon>
        <taxon>Rhabditida</taxon>
        <taxon>Spirurina</taxon>
        <taxon>Oxyuridomorpha</taxon>
        <taxon>Oxyuroidea</taxon>
        <taxon>Oxyuridae</taxon>
        <taxon>Syphacia</taxon>
    </lineage>
</organism>
<dbReference type="InterPro" id="IPR042099">
    <property type="entry name" value="ANL_N_sf"/>
</dbReference>
<sequence>MNAIFRLRGFCNAYLSFNFSIRRIASKHNNLADWLNLDESSASPSKTAVIGFGAEGRFSYGDLGRLVGRYVSLLHGQLSIRKGDRIVARVQKSVDTLALYLAAVKIGAIYVPVNPSYTWREMQHYVNDAMPAMLITNTMEVDNDFAKSVPQVIDVMNVIEKAHQQQPSFHTEPVEEHDIASICYTSGTTGLPKGAMLSHGNLLWGAKTLVSLWKFNANDVLLHCLPFYHVHGMFISLNCSLLSSSTIIFLPKFSVDDVLKYLPQSTVMMGVPTYYSRLLESKEFNKKKLESVRLFVSGSAPLSGSTWNEFYQRTGHRILERYGMTETAVITSNPYSEIDRRPGTVGKILSGGKIRLSQNSIVEIQLPSVFRGYWRNPEKTKKEFTKDNFFITGDMGSIDKDGYLQILGRSKDLIITGGLNVYPKEVEDVLDEDDLIKESAAIGIPHPDFGEAVVAVCVPTFCSVTEAAMKTESLITRLRMRLAAYKLPKRFIFLDVLPRNSMGKVQKNVLRKNYATLFSAK</sequence>
<dbReference type="SUPFAM" id="SSF56801">
    <property type="entry name" value="Acetyl-CoA synthetase-like"/>
    <property type="match status" value="1"/>
</dbReference>
<dbReference type="InterPro" id="IPR025110">
    <property type="entry name" value="AMP-bd_C"/>
</dbReference>
<dbReference type="PANTHER" id="PTHR43201:SF8">
    <property type="entry name" value="ACYL-COA SYNTHETASE FAMILY MEMBER 3"/>
    <property type="match status" value="1"/>
</dbReference>
<protein>
    <submittedName>
        <fullName evidence="5">AMP-binding domain-containing protein</fullName>
    </submittedName>
</protein>
<reference evidence="5" key="1">
    <citation type="submission" date="2017-02" db="UniProtKB">
        <authorList>
            <consortium name="WormBaseParasite"/>
        </authorList>
    </citation>
    <scope>IDENTIFICATION</scope>
</reference>
<accession>A0A0N5A989</accession>